<evidence type="ECO:0000313" key="1">
    <source>
        <dbReference type="EMBL" id="QQU01891.1"/>
    </source>
</evidence>
<dbReference type="AlphaFoldDB" id="A0A9Q7E9I2"/>
<protein>
    <submittedName>
        <fullName evidence="1">Uncharacterized protein</fullName>
    </submittedName>
</protein>
<reference evidence="1 2" key="1">
    <citation type="submission" date="2021-01" db="EMBL/GenBank/DDBJ databases">
        <title>FDA dAtabase for Regulatory Grade micrObial Sequences (FDA-ARGOS): Supporting development and validation of Infectious Disease Dx tests.</title>
        <authorList>
            <person name="Sproer C."/>
            <person name="Gronow S."/>
            <person name="Severitt S."/>
            <person name="Schroder I."/>
            <person name="Tallon L."/>
            <person name="Sadzewicz L."/>
            <person name="Zhao X."/>
            <person name="Boylan J."/>
            <person name="Ott S."/>
            <person name="Bowen H."/>
            <person name="Vavikolanu K."/>
            <person name="Mehta A."/>
            <person name="Aluvathingal J."/>
            <person name="Nadendla S."/>
            <person name="Lowell S."/>
            <person name="Myers T."/>
            <person name="Yan Y."/>
            <person name="Sichtig H."/>
        </authorList>
    </citation>
    <scope>NUCLEOTIDE SEQUENCE [LARGE SCALE GENOMIC DNA]</scope>
    <source>
        <strain evidence="1 2">FDAARGOS_1131</strain>
    </source>
</reference>
<evidence type="ECO:0000313" key="2">
    <source>
        <dbReference type="Proteomes" id="UP000596202"/>
    </source>
</evidence>
<name>A0A9Q7E9I2_MYROD</name>
<dbReference type="EMBL" id="CP068108">
    <property type="protein sequence ID" value="QQU01891.1"/>
    <property type="molecule type" value="Genomic_DNA"/>
</dbReference>
<proteinExistence type="predicted"/>
<dbReference type="OrthoDB" id="1263828at2"/>
<gene>
    <name evidence="1" type="ORF">I6I88_09165</name>
</gene>
<dbReference type="Proteomes" id="UP000596202">
    <property type="component" value="Chromosome"/>
</dbReference>
<organism evidence="1 2">
    <name type="scientific">Myroides odoratus</name>
    <name type="common">Flavobacterium odoratum</name>
    <dbReference type="NCBI Taxonomy" id="256"/>
    <lineage>
        <taxon>Bacteria</taxon>
        <taxon>Pseudomonadati</taxon>
        <taxon>Bacteroidota</taxon>
        <taxon>Flavobacteriia</taxon>
        <taxon>Flavobacteriales</taxon>
        <taxon>Flavobacteriaceae</taxon>
        <taxon>Myroides</taxon>
    </lineage>
</organism>
<dbReference type="RefSeq" id="WP_002985131.1">
    <property type="nucleotide sequence ID" value="NZ_CP068108.1"/>
</dbReference>
<dbReference type="GeneID" id="93527825"/>
<sequence>MKEIYIKKYWDEESVLFYLHFQDDKAVRQVEITPTSKVLLTLNSPMIGDAMLYDQSLEELELKEVDFITEAEFNEIWEEK</sequence>
<accession>A0A9Q7E9I2</accession>